<reference evidence="2" key="1">
    <citation type="submission" date="2021-02" db="EMBL/GenBank/DDBJ databases">
        <authorList>
            <person name="Dougan E. K."/>
            <person name="Rhodes N."/>
            <person name="Thang M."/>
            <person name="Chan C."/>
        </authorList>
    </citation>
    <scope>NUCLEOTIDE SEQUENCE</scope>
</reference>
<organism evidence="2 3">
    <name type="scientific">Symbiodinium necroappetens</name>
    <dbReference type="NCBI Taxonomy" id="1628268"/>
    <lineage>
        <taxon>Eukaryota</taxon>
        <taxon>Sar</taxon>
        <taxon>Alveolata</taxon>
        <taxon>Dinophyceae</taxon>
        <taxon>Suessiales</taxon>
        <taxon>Symbiodiniaceae</taxon>
        <taxon>Symbiodinium</taxon>
    </lineage>
</organism>
<evidence type="ECO:0000313" key="3">
    <source>
        <dbReference type="Proteomes" id="UP000601435"/>
    </source>
</evidence>
<gene>
    <name evidence="2" type="ORF">SNEC2469_LOCUS34694</name>
</gene>
<dbReference type="AlphaFoldDB" id="A0A813CEK6"/>
<name>A0A813CEK6_9DINO</name>
<dbReference type="EMBL" id="CAJNJA010096948">
    <property type="protein sequence ID" value="CAE7942516.1"/>
    <property type="molecule type" value="Genomic_DNA"/>
</dbReference>
<comment type="caution">
    <text evidence="2">The sequence shown here is derived from an EMBL/GenBank/DDBJ whole genome shotgun (WGS) entry which is preliminary data.</text>
</comment>
<sequence>MEQRMHTGGVDSDAGISSSESSLFPGGRLPAVWFGDDTDDGSLSSFDTSGKASDGRDFKSTRDSGSESPAVSKDELEHSQEVGSPTLSPFAPRYHLGEAYEVHGSAGFILHQIGHCFPCLYHTQMGDGSRRGDACDHCHLCTRGEARTRRNRIHLEAQKRANAKRRALARAEATRESKGSDS</sequence>
<feature type="compositionally biased region" description="Basic and acidic residues" evidence="1">
    <location>
        <begin position="53"/>
        <end position="65"/>
    </location>
</feature>
<accession>A0A813CEK6</accession>
<feature type="region of interest" description="Disordered" evidence="1">
    <location>
        <begin position="1"/>
        <end position="24"/>
    </location>
</feature>
<protein>
    <submittedName>
        <fullName evidence="2">Uncharacterized protein</fullName>
    </submittedName>
</protein>
<evidence type="ECO:0000313" key="2">
    <source>
        <dbReference type="EMBL" id="CAE7942516.1"/>
    </source>
</evidence>
<dbReference type="Proteomes" id="UP000601435">
    <property type="component" value="Unassembled WGS sequence"/>
</dbReference>
<feature type="compositionally biased region" description="Basic and acidic residues" evidence="1">
    <location>
        <begin position="172"/>
        <end position="182"/>
    </location>
</feature>
<evidence type="ECO:0000256" key="1">
    <source>
        <dbReference type="SAM" id="MobiDB-lite"/>
    </source>
</evidence>
<feature type="region of interest" description="Disordered" evidence="1">
    <location>
        <begin position="156"/>
        <end position="182"/>
    </location>
</feature>
<proteinExistence type="predicted"/>
<feature type="region of interest" description="Disordered" evidence="1">
    <location>
        <begin position="43"/>
        <end position="89"/>
    </location>
</feature>
<keyword evidence="3" id="KW-1185">Reference proteome</keyword>
<dbReference type="OrthoDB" id="425093at2759"/>